<dbReference type="InterPro" id="IPR035992">
    <property type="entry name" value="Ricin_B-like_lectins"/>
</dbReference>
<accession>A0AAD8XVH9</accession>
<dbReference type="PROSITE" id="PS50231">
    <property type="entry name" value="RICIN_B_LECTIN"/>
    <property type="match status" value="1"/>
</dbReference>
<keyword evidence="4" id="KW-1185">Reference proteome</keyword>
<evidence type="ECO:0000256" key="1">
    <source>
        <dbReference type="SAM" id="SignalP"/>
    </source>
</evidence>
<protein>
    <recommendedName>
        <fullName evidence="2">Ricin B lectin domain-containing protein</fullName>
    </recommendedName>
</protein>
<comment type="caution">
    <text evidence="3">The sequence shown here is derived from an EMBL/GenBank/DDBJ whole genome shotgun (WGS) entry which is preliminary data.</text>
</comment>
<gene>
    <name evidence="3" type="ORF">QTG54_015188</name>
</gene>
<dbReference type="Gene3D" id="2.80.10.50">
    <property type="match status" value="1"/>
</dbReference>
<keyword evidence="1" id="KW-0732">Signal</keyword>
<dbReference type="EMBL" id="JATAAI010000041">
    <property type="protein sequence ID" value="KAK1734185.1"/>
    <property type="molecule type" value="Genomic_DNA"/>
</dbReference>
<evidence type="ECO:0000313" key="3">
    <source>
        <dbReference type="EMBL" id="KAK1734185.1"/>
    </source>
</evidence>
<feature type="signal peptide" evidence="1">
    <location>
        <begin position="1"/>
        <end position="22"/>
    </location>
</feature>
<feature type="domain" description="Ricin B lectin" evidence="2">
    <location>
        <begin position="216"/>
        <end position="323"/>
    </location>
</feature>
<evidence type="ECO:0000313" key="4">
    <source>
        <dbReference type="Proteomes" id="UP001224775"/>
    </source>
</evidence>
<dbReference type="InterPro" id="IPR000772">
    <property type="entry name" value="Ricin_B_lectin"/>
</dbReference>
<organism evidence="3 4">
    <name type="scientific">Skeletonema marinoi</name>
    <dbReference type="NCBI Taxonomy" id="267567"/>
    <lineage>
        <taxon>Eukaryota</taxon>
        <taxon>Sar</taxon>
        <taxon>Stramenopiles</taxon>
        <taxon>Ochrophyta</taxon>
        <taxon>Bacillariophyta</taxon>
        <taxon>Coscinodiscophyceae</taxon>
        <taxon>Thalassiosirophycidae</taxon>
        <taxon>Thalassiosirales</taxon>
        <taxon>Skeletonemataceae</taxon>
        <taxon>Skeletonema</taxon>
        <taxon>Skeletonema marinoi-dohrnii complex</taxon>
    </lineage>
</organism>
<dbReference type="SUPFAM" id="SSF50370">
    <property type="entry name" value="Ricin B-like lectins"/>
    <property type="match status" value="1"/>
</dbReference>
<dbReference type="Proteomes" id="UP001224775">
    <property type="component" value="Unassembled WGS sequence"/>
</dbReference>
<reference evidence="3" key="1">
    <citation type="submission" date="2023-06" db="EMBL/GenBank/DDBJ databases">
        <title>Survivors Of The Sea: Transcriptome response of Skeletonema marinoi to long-term dormancy.</title>
        <authorList>
            <person name="Pinder M.I.M."/>
            <person name="Kourtchenko O."/>
            <person name="Robertson E.K."/>
            <person name="Larsson T."/>
            <person name="Maumus F."/>
            <person name="Osuna-Cruz C.M."/>
            <person name="Vancaester E."/>
            <person name="Stenow R."/>
            <person name="Vandepoele K."/>
            <person name="Ploug H."/>
            <person name="Bruchert V."/>
            <person name="Godhe A."/>
            <person name="Topel M."/>
        </authorList>
    </citation>
    <scope>NUCLEOTIDE SEQUENCE</scope>
    <source>
        <strain evidence="3">R05AC</strain>
    </source>
</reference>
<proteinExistence type="predicted"/>
<sequence length="341" mass="39225">MKWWTTITLAVLMQHTADVAYAKIGRIGHVVNNRELQSDELSGFYYPLEITKGICSNDPMERPSSFTELGYTLFETLDECCDFWYSWQPGGNCLKNEPVNKVNEITKEKWDGSSSHAHFPLGLCEGECDRNRDCEGDLICYQRDGDHAVPGCDGVPGSNSDFCIDPQALIDAIPYDFDNIDTNTTQYEGTSEASLIRLFWHEIYYWQETRDETFWCMQCEGPCEEGQKIKINHCDETKDRQYFIADGETIRPQLNNSLCMTDTGFNKEVLPVQLMPCDDETNQQFWGYKEQGPFQLRPRTGMSYCLTQMRHPKAHEAVYPRSCTIVEDNDTSLWTRYLGSV</sequence>
<dbReference type="Pfam" id="PF00652">
    <property type="entry name" value="Ricin_B_lectin"/>
    <property type="match status" value="1"/>
</dbReference>
<evidence type="ECO:0000259" key="2">
    <source>
        <dbReference type="Pfam" id="PF00652"/>
    </source>
</evidence>
<feature type="chain" id="PRO_5042130979" description="Ricin B lectin domain-containing protein" evidence="1">
    <location>
        <begin position="23"/>
        <end position="341"/>
    </location>
</feature>
<dbReference type="AlphaFoldDB" id="A0AAD8XVH9"/>
<name>A0AAD8XVH9_9STRA</name>